<dbReference type="PROSITE" id="PS00028">
    <property type="entry name" value="ZINC_FINGER_C2H2_1"/>
    <property type="match status" value="1"/>
</dbReference>
<gene>
    <name evidence="3" type="ORF">AA0117_g81</name>
</gene>
<evidence type="ECO:0000313" key="4">
    <source>
        <dbReference type="Proteomes" id="UP000291422"/>
    </source>
</evidence>
<feature type="domain" description="C2H2-type" evidence="2">
    <location>
        <begin position="476"/>
        <end position="497"/>
    </location>
</feature>
<evidence type="ECO:0000256" key="1">
    <source>
        <dbReference type="SAM" id="MobiDB-lite"/>
    </source>
</evidence>
<name>A0A4Q4NVP5_ALTAL</name>
<dbReference type="Gene3D" id="3.30.160.60">
    <property type="entry name" value="Classic Zinc Finger"/>
    <property type="match status" value="1"/>
</dbReference>
<dbReference type="AlphaFoldDB" id="A0A4Q4NVP5"/>
<feature type="region of interest" description="Disordered" evidence="1">
    <location>
        <begin position="26"/>
        <end position="71"/>
    </location>
</feature>
<evidence type="ECO:0000313" key="3">
    <source>
        <dbReference type="EMBL" id="RYN83294.1"/>
    </source>
</evidence>
<dbReference type="Proteomes" id="UP000291422">
    <property type="component" value="Unassembled WGS sequence"/>
</dbReference>
<proteinExistence type="predicted"/>
<feature type="region of interest" description="Disordered" evidence="1">
    <location>
        <begin position="151"/>
        <end position="172"/>
    </location>
</feature>
<evidence type="ECO:0000259" key="2">
    <source>
        <dbReference type="PROSITE" id="PS00028"/>
    </source>
</evidence>
<reference evidence="4" key="1">
    <citation type="journal article" date="2019" name="bioRxiv">
        <title>Genomics, evolutionary history and diagnostics of the Alternaria alternata species group including apple and Asian pear pathotypes.</title>
        <authorList>
            <person name="Armitage A.D."/>
            <person name="Cockerton H.M."/>
            <person name="Sreenivasaprasad S."/>
            <person name="Woodhall J.W."/>
            <person name="Lane C.R."/>
            <person name="Harrison R.J."/>
            <person name="Clarkson J.P."/>
        </authorList>
    </citation>
    <scope>NUCLEOTIDE SEQUENCE [LARGE SCALE GENOMIC DNA]</scope>
    <source>
        <strain evidence="4">FERA 1177</strain>
    </source>
</reference>
<accession>A0A4Q4NVP5</accession>
<sequence length="509" mass="57267">MLIHFETKRRWSITISATRHKLVEATTEPGARSCTCRRSTVASQVDSKKDSSVSRYPRYPKDPTGDDPPTGDCVPIFRCRNFFRKVRQLSVRIHRMYPHRYAEITPEEPPPPYEHQQMQELPALSIHELPDQRILAPELEGQHGFAELESPMDQPNDESLHAGLSPRSYSCSSESNEHVAAVNRMAFRRTPSFEAPRLLWSLSTQQDLGAAPSMTSGEQSHKSSPISPLTPEVSSDYSNQLHPNTDLAPDDISPLESISPFNNSWVMSDFVDMECDFALRATRPKSLAASSMESVQENVQLSQVRRLDIRPDDYAAFAVPLPSANQGSYIPRDHPAFAGGDSLPESYAQYHGTTNIRLGIYEYGNPLGWQYRGMCGQDATEDGHAEYTDSSANMPGSSQYAPHFAECQPSPGKYIELYDHQAPEVDMGLRADETDYPPEHCGQCDKMFSGRYRKGNLRRHVIAFHSSLAVVVGTACRICKKAYKRADATRKHEWKKHRIPDAKPKKRTK</sequence>
<protein>
    <recommendedName>
        <fullName evidence="2">C2H2-type domain-containing protein</fullName>
    </recommendedName>
</protein>
<feature type="region of interest" description="Disordered" evidence="1">
    <location>
        <begin position="209"/>
        <end position="253"/>
    </location>
</feature>
<feature type="region of interest" description="Disordered" evidence="1">
    <location>
        <begin position="490"/>
        <end position="509"/>
    </location>
</feature>
<comment type="caution">
    <text evidence="3">The sequence shown here is derived from an EMBL/GenBank/DDBJ whole genome shotgun (WGS) entry which is preliminary data.</text>
</comment>
<feature type="compositionally biased region" description="Basic residues" evidence="1">
    <location>
        <begin position="492"/>
        <end position="509"/>
    </location>
</feature>
<organism evidence="3 4">
    <name type="scientific">Alternaria alternata</name>
    <name type="common">Alternaria rot fungus</name>
    <name type="synonym">Torula alternata</name>
    <dbReference type="NCBI Taxonomy" id="5599"/>
    <lineage>
        <taxon>Eukaryota</taxon>
        <taxon>Fungi</taxon>
        <taxon>Dikarya</taxon>
        <taxon>Ascomycota</taxon>
        <taxon>Pezizomycotina</taxon>
        <taxon>Dothideomycetes</taxon>
        <taxon>Pleosporomycetidae</taxon>
        <taxon>Pleosporales</taxon>
        <taxon>Pleosporineae</taxon>
        <taxon>Pleosporaceae</taxon>
        <taxon>Alternaria</taxon>
        <taxon>Alternaria sect. Alternaria</taxon>
        <taxon>Alternaria alternata complex</taxon>
    </lineage>
</organism>
<feature type="compositionally biased region" description="Polar residues" evidence="1">
    <location>
        <begin position="209"/>
        <end position="243"/>
    </location>
</feature>
<dbReference type="EMBL" id="PDXD01000001">
    <property type="protein sequence ID" value="RYN83294.1"/>
    <property type="molecule type" value="Genomic_DNA"/>
</dbReference>
<dbReference type="InterPro" id="IPR013087">
    <property type="entry name" value="Znf_C2H2_type"/>
</dbReference>
<dbReference type="VEuPathDB" id="FungiDB:CC77DRAFT_1007446"/>